<evidence type="ECO:0000259" key="11">
    <source>
        <dbReference type="Pfam" id="PF07992"/>
    </source>
</evidence>
<keyword evidence="5" id="KW-0521">NADP</keyword>
<comment type="caution">
    <text evidence="12">The sequence shown here is derived from an EMBL/GenBank/DDBJ whole genome shotgun (WGS) entry which is preliminary data.</text>
</comment>
<dbReference type="Proteomes" id="UP000194153">
    <property type="component" value="Unassembled WGS sequence"/>
</dbReference>
<name>A0ABQ0ML93_9BACT</name>
<evidence type="ECO:0000256" key="5">
    <source>
        <dbReference type="ARBA" id="ARBA00022857"/>
    </source>
</evidence>
<evidence type="ECO:0000256" key="1">
    <source>
        <dbReference type="ARBA" id="ARBA00001974"/>
    </source>
</evidence>
<dbReference type="Gene3D" id="3.30.390.30">
    <property type="match status" value="1"/>
</dbReference>
<dbReference type="PANTHER" id="PTHR43014:SF2">
    <property type="entry name" value="MERCURIC REDUCTASE"/>
    <property type="match status" value="1"/>
</dbReference>
<gene>
    <name evidence="12" type="ORF">GPEL0_01r3893</name>
</gene>
<comment type="similarity">
    <text evidence="2 9">Belongs to the class-I pyridine nucleotide-disulfide oxidoreductase family.</text>
</comment>
<dbReference type="PRINTS" id="PR00368">
    <property type="entry name" value="FADPNR"/>
</dbReference>
<keyword evidence="13" id="KW-1185">Reference proteome</keyword>
<dbReference type="PROSITE" id="PS00076">
    <property type="entry name" value="PYRIDINE_REDOX_1"/>
    <property type="match status" value="1"/>
</dbReference>
<dbReference type="InterPro" id="IPR016156">
    <property type="entry name" value="FAD/NAD-linked_Rdtase_dimer_sf"/>
</dbReference>
<keyword evidence="4 9" id="KW-0274">FAD</keyword>
<sequence length="511" mass="54128">MSAMNENILFQPDSAENRELEWNVRPPGWQNPVPSGRYNLVVVGAGTAGLVCAAGAAALGARVALVERLALGGDCLNVGCVPSKALLRASRAVFDARGSGGFGVVGGERLQADFSVALKRMRGLRAGISSHDSAFRFRDQLGVDVYLGQGTFTAADALQVNGATLRFAKAALCTGARAAIPPVPGLEELGCLTNETVFSLTSLPQRLAVIGSGPVGCELAQAFARFGSKVTLIERGAGILAREDRDAAAILENVFRREGIQLELRAKLVRAWSSGSEKRLLLERDGAEFEVAADAVLVGAGRAPNTDGLGLEAAGVEFDGSGVKVNDFLQTSNRRIYAAGDICSAYKFTHVADAQARVVIENALFPGRRKNSALTVPWCTYTDPEVAHVGIYEADAAAHGVEVRTLTIPFAEVDRAVLDGETEGFARVHLKKGSDTILGATIVARHAGEMIGEVVLAIGAGLGLSAIGRTIHPYPTQAESLRKLADSYNRGRLTPSVKKLMAAWLAWQRKW</sequence>
<evidence type="ECO:0000256" key="2">
    <source>
        <dbReference type="ARBA" id="ARBA00007532"/>
    </source>
</evidence>
<dbReference type="InterPro" id="IPR023753">
    <property type="entry name" value="FAD/NAD-binding_dom"/>
</dbReference>
<evidence type="ECO:0000256" key="6">
    <source>
        <dbReference type="ARBA" id="ARBA00023002"/>
    </source>
</evidence>
<dbReference type="InterPro" id="IPR012999">
    <property type="entry name" value="Pyr_OxRdtase_I_AS"/>
</dbReference>
<dbReference type="Gene3D" id="3.50.50.60">
    <property type="entry name" value="FAD/NAD(P)-binding domain"/>
    <property type="match status" value="2"/>
</dbReference>
<evidence type="ECO:0000256" key="8">
    <source>
        <dbReference type="ARBA" id="ARBA00023284"/>
    </source>
</evidence>
<evidence type="ECO:0000256" key="7">
    <source>
        <dbReference type="ARBA" id="ARBA00023157"/>
    </source>
</evidence>
<dbReference type="SUPFAM" id="SSF55424">
    <property type="entry name" value="FAD/NAD-linked reductases, dimerisation (C-terminal) domain"/>
    <property type="match status" value="1"/>
</dbReference>
<keyword evidence="8 9" id="KW-0676">Redox-active center</keyword>
<reference evidence="13" key="1">
    <citation type="submission" date="2017-05" db="EMBL/GenBank/DDBJ databases">
        <title>Draft genome sequence of Geobacter pelophilus, a iron(III)-reducing bacteria.</title>
        <authorList>
            <person name="Aoyagi T."/>
            <person name="Koike H."/>
            <person name="Morita T."/>
            <person name="Sato Y."/>
            <person name="Habe H."/>
            <person name="Hori T."/>
        </authorList>
    </citation>
    <scope>NUCLEOTIDE SEQUENCE [LARGE SCALE GENOMIC DNA]</scope>
    <source>
        <strain evidence="13">Drf2</strain>
    </source>
</reference>
<dbReference type="InterPro" id="IPR036188">
    <property type="entry name" value="FAD/NAD-bd_sf"/>
</dbReference>
<organism evidence="12 13">
    <name type="scientific">Geoanaerobacter pelophilus</name>
    <dbReference type="NCBI Taxonomy" id="60036"/>
    <lineage>
        <taxon>Bacteria</taxon>
        <taxon>Pseudomonadati</taxon>
        <taxon>Thermodesulfobacteriota</taxon>
        <taxon>Desulfuromonadia</taxon>
        <taxon>Geobacterales</taxon>
        <taxon>Geobacteraceae</taxon>
        <taxon>Geoanaerobacter</taxon>
    </lineage>
</organism>
<evidence type="ECO:0000313" key="13">
    <source>
        <dbReference type="Proteomes" id="UP000194153"/>
    </source>
</evidence>
<comment type="cofactor">
    <cofactor evidence="1">
        <name>FAD</name>
        <dbReference type="ChEBI" id="CHEBI:57692"/>
    </cofactor>
</comment>
<evidence type="ECO:0000256" key="4">
    <source>
        <dbReference type="ARBA" id="ARBA00022827"/>
    </source>
</evidence>
<evidence type="ECO:0000256" key="3">
    <source>
        <dbReference type="ARBA" id="ARBA00022630"/>
    </source>
</evidence>
<evidence type="ECO:0000313" key="12">
    <source>
        <dbReference type="EMBL" id="GAW67840.1"/>
    </source>
</evidence>
<dbReference type="Pfam" id="PF02852">
    <property type="entry name" value="Pyr_redox_dim"/>
    <property type="match status" value="1"/>
</dbReference>
<feature type="domain" description="FAD/NAD(P)-binding" evidence="11">
    <location>
        <begin position="38"/>
        <end position="356"/>
    </location>
</feature>
<dbReference type="PIRSF" id="PIRSF000350">
    <property type="entry name" value="Mercury_reductase_MerA"/>
    <property type="match status" value="1"/>
</dbReference>
<protein>
    <submittedName>
        <fullName evidence="12">Mercuric reductase</fullName>
    </submittedName>
</protein>
<dbReference type="InterPro" id="IPR001100">
    <property type="entry name" value="Pyr_nuc-diS_OxRdtase"/>
</dbReference>
<dbReference type="EMBL" id="BDQG01000001">
    <property type="protein sequence ID" value="GAW67840.1"/>
    <property type="molecule type" value="Genomic_DNA"/>
</dbReference>
<proteinExistence type="inferred from homology"/>
<dbReference type="PANTHER" id="PTHR43014">
    <property type="entry name" value="MERCURIC REDUCTASE"/>
    <property type="match status" value="1"/>
</dbReference>
<keyword evidence="3 9" id="KW-0285">Flavoprotein</keyword>
<feature type="domain" description="Pyridine nucleotide-disulphide oxidoreductase dimerisation" evidence="10">
    <location>
        <begin position="376"/>
        <end position="484"/>
    </location>
</feature>
<accession>A0ABQ0ML93</accession>
<evidence type="ECO:0000259" key="10">
    <source>
        <dbReference type="Pfam" id="PF02852"/>
    </source>
</evidence>
<dbReference type="NCBIfam" id="NF004991">
    <property type="entry name" value="PRK06370.1-3"/>
    <property type="match status" value="1"/>
</dbReference>
<keyword evidence="6 9" id="KW-0560">Oxidoreductase</keyword>
<dbReference type="Pfam" id="PF07992">
    <property type="entry name" value="Pyr_redox_2"/>
    <property type="match status" value="1"/>
</dbReference>
<evidence type="ECO:0000256" key="9">
    <source>
        <dbReference type="RuleBase" id="RU003691"/>
    </source>
</evidence>
<dbReference type="SUPFAM" id="SSF51905">
    <property type="entry name" value="FAD/NAD(P)-binding domain"/>
    <property type="match status" value="1"/>
</dbReference>
<dbReference type="PRINTS" id="PR00411">
    <property type="entry name" value="PNDRDTASEI"/>
</dbReference>
<dbReference type="InterPro" id="IPR004099">
    <property type="entry name" value="Pyr_nucl-diS_OxRdtase_dimer"/>
</dbReference>
<keyword evidence="7" id="KW-1015">Disulfide bond</keyword>